<dbReference type="Pfam" id="PF13514">
    <property type="entry name" value="AAA_27"/>
    <property type="match status" value="1"/>
</dbReference>
<feature type="coiled-coil region" evidence="1">
    <location>
        <begin position="182"/>
        <end position="233"/>
    </location>
</feature>
<keyword evidence="1" id="KW-0175">Coiled coil</keyword>
<protein>
    <submittedName>
        <fullName evidence="3">AAA family ATPase</fullName>
    </submittedName>
</protein>
<name>A0ABU5CIV7_9BACI</name>
<sequence>MKIESAYIYGFGKWVDFTIDFSHEGLQFVYGENESGKSTLHHFLLFMLFGLPPKERALFRPKKSSKFGGQLVIYDEVFGECIIERLEHQKKAQAVCKTADGKTHDESWLKEQLHGMTTAVYQSIYGFSAMDLAGIEDLKEEDLGEILLGIGFTGASKLHQVEKRLTNQLGELFKPSGKNPKINQELETLQRMQQEIAVYRNEEAVYLEKKQRLKQLEKQEKELQLERSDAQERRLHLEKIQQALSALESYQAAAVKLQQPQSIFHFRHMVWRE</sequence>
<accession>A0ABU5CIV7</accession>
<organism evidence="3 4">
    <name type="scientific">Tigheibacillus jepli</name>
    <dbReference type="NCBI Taxonomy" id="3035914"/>
    <lineage>
        <taxon>Bacteria</taxon>
        <taxon>Bacillati</taxon>
        <taxon>Bacillota</taxon>
        <taxon>Bacilli</taxon>
        <taxon>Bacillales</taxon>
        <taxon>Bacillaceae</taxon>
        <taxon>Tigheibacillus</taxon>
    </lineage>
</organism>
<dbReference type="EMBL" id="JAROCA020000001">
    <property type="protein sequence ID" value="MDY0406254.1"/>
    <property type="molecule type" value="Genomic_DNA"/>
</dbReference>
<dbReference type="PANTHER" id="PTHR41259">
    <property type="entry name" value="DOUBLE-STRAND BREAK REPAIR RAD50 ATPASE, PUTATIVE-RELATED"/>
    <property type="match status" value="1"/>
</dbReference>
<gene>
    <name evidence="3" type="ORF">P5G51_013405</name>
</gene>
<keyword evidence="4" id="KW-1185">Reference proteome</keyword>
<reference evidence="3 4" key="1">
    <citation type="submission" date="2023-10" db="EMBL/GenBank/DDBJ databases">
        <title>179-bfca-hs.</title>
        <authorList>
            <person name="Miliotis G."/>
            <person name="Sengupta P."/>
            <person name="Hameed A."/>
            <person name="Chuvochina M."/>
            <person name="Mcdonagh F."/>
            <person name="Simpson A.C."/>
            <person name="Singh N.K."/>
            <person name="Rekha P.D."/>
            <person name="Raman K."/>
            <person name="Hugenholtz P."/>
            <person name="Venkateswaran K."/>
        </authorList>
    </citation>
    <scope>NUCLEOTIDE SEQUENCE [LARGE SCALE GENOMIC DNA]</scope>
    <source>
        <strain evidence="3 4">179-BFC-A-HS</strain>
    </source>
</reference>
<dbReference type="Gene3D" id="3.40.50.300">
    <property type="entry name" value="P-loop containing nucleotide triphosphate hydrolases"/>
    <property type="match status" value="1"/>
</dbReference>
<dbReference type="Proteomes" id="UP001228376">
    <property type="component" value="Unassembled WGS sequence"/>
</dbReference>
<dbReference type="PANTHER" id="PTHR41259:SF1">
    <property type="entry name" value="DOUBLE-STRAND BREAK REPAIR RAD50 ATPASE, PUTATIVE-RELATED"/>
    <property type="match status" value="1"/>
</dbReference>
<dbReference type="SUPFAM" id="SSF52540">
    <property type="entry name" value="P-loop containing nucleoside triphosphate hydrolases"/>
    <property type="match status" value="1"/>
</dbReference>
<evidence type="ECO:0000259" key="2">
    <source>
        <dbReference type="Pfam" id="PF13514"/>
    </source>
</evidence>
<evidence type="ECO:0000313" key="3">
    <source>
        <dbReference type="EMBL" id="MDY0406254.1"/>
    </source>
</evidence>
<dbReference type="InterPro" id="IPR038734">
    <property type="entry name" value="YhaN_AAA"/>
</dbReference>
<comment type="caution">
    <text evidence="3">The sequence shown here is derived from an EMBL/GenBank/DDBJ whole genome shotgun (WGS) entry which is preliminary data.</text>
</comment>
<evidence type="ECO:0000313" key="4">
    <source>
        <dbReference type="Proteomes" id="UP001228376"/>
    </source>
</evidence>
<evidence type="ECO:0000256" key="1">
    <source>
        <dbReference type="SAM" id="Coils"/>
    </source>
</evidence>
<proteinExistence type="predicted"/>
<dbReference type="RefSeq" id="WP_320384752.1">
    <property type="nucleotide sequence ID" value="NZ_JAROCA020000001.1"/>
</dbReference>
<feature type="domain" description="YhaN AAA" evidence="2">
    <location>
        <begin position="1"/>
        <end position="197"/>
    </location>
</feature>
<dbReference type="InterPro" id="IPR027417">
    <property type="entry name" value="P-loop_NTPase"/>
</dbReference>